<dbReference type="InterPro" id="IPR036097">
    <property type="entry name" value="HisK_dim/P_sf"/>
</dbReference>
<name>A0A9Q0BGM0_9HYPO</name>
<comment type="catalytic activity">
    <reaction evidence="1">
        <text>ATP + protein L-histidine = ADP + protein N-phospho-L-histidine.</text>
        <dbReference type="EC" id="2.7.13.3"/>
    </reaction>
</comment>
<evidence type="ECO:0000256" key="3">
    <source>
        <dbReference type="ARBA" id="ARBA00012438"/>
    </source>
</evidence>
<dbReference type="GO" id="GO:0009927">
    <property type="term" value="F:histidine phosphotransfer kinase activity"/>
    <property type="evidence" value="ECO:0007669"/>
    <property type="project" value="TreeGrafter"/>
</dbReference>
<organism evidence="11 12">
    <name type="scientific">Emericellopsis cladophorae</name>
    <dbReference type="NCBI Taxonomy" id="2686198"/>
    <lineage>
        <taxon>Eukaryota</taxon>
        <taxon>Fungi</taxon>
        <taxon>Dikarya</taxon>
        <taxon>Ascomycota</taxon>
        <taxon>Pezizomycotina</taxon>
        <taxon>Sordariomycetes</taxon>
        <taxon>Hypocreomycetidae</taxon>
        <taxon>Hypocreales</taxon>
        <taxon>Bionectriaceae</taxon>
        <taxon>Emericellopsis</taxon>
    </lineage>
</organism>
<comment type="cofactor">
    <cofactor evidence="2">
        <name>Cu cation</name>
        <dbReference type="ChEBI" id="CHEBI:23378"/>
    </cofactor>
</comment>
<evidence type="ECO:0000256" key="1">
    <source>
        <dbReference type="ARBA" id="ARBA00000085"/>
    </source>
</evidence>
<dbReference type="CDD" id="cd17546">
    <property type="entry name" value="REC_hyHK_CKI1_RcsC-like"/>
    <property type="match status" value="1"/>
</dbReference>
<dbReference type="SUPFAM" id="SSF54416">
    <property type="entry name" value="Amine oxidase N-terminal region"/>
    <property type="match status" value="2"/>
</dbReference>
<feature type="compositionally biased region" description="Low complexity" evidence="8">
    <location>
        <begin position="299"/>
        <end position="315"/>
    </location>
</feature>
<dbReference type="PRINTS" id="PR00344">
    <property type="entry name" value="BCTRLSENSOR"/>
</dbReference>
<feature type="compositionally biased region" description="Basic and acidic residues" evidence="8">
    <location>
        <begin position="987"/>
        <end position="998"/>
    </location>
</feature>
<dbReference type="GO" id="GO:0000155">
    <property type="term" value="F:phosphorelay sensor kinase activity"/>
    <property type="evidence" value="ECO:0007669"/>
    <property type="project" value="InterPro"/>
</dbReference>
<dbReference type="GO" id="GO:0048038">
    <property type="term" value="F:quinone binding"/>
    <property type="evidence" value="ECO:0007669"/>
    <property type="project" value="InterPro"/>
</dbReference>
<dbReference type="Gene3D" id="3.40.50.2300">
    <property type="match status" value="1"/>
</dbReference>
<evidence type="ECO:0000259" key="9">
    <source>
        <dbReference type="PROSITE" id="PS50109"/>
    </source>
</evidence>
<feature type="region of interest" description="Disordered" evidence="8">
    <location>
        <begin position="246"/>
        <end position="324"/>
    </location>
</feature>
<dbReference type="InterPro" id="IPR005467">
    <property type="entry name" value="His_kinase_dom"/>
</dbReference>
<dbReference type="InterPro" id="IPR003594">
    <property type="entry name" value="HATPase_dom"/>
</dbReference>
<reference evidence="11" key="2">
    <citation type="submission" date="2022-07" db="EMBL/GenBank/DDBJ databases">
        <authorList>
            <person name="Goncalves M.F.M."/>
            <person name="Hilario S."/>
            <person name="Van De Peer Y."/>
            <person name="Esteves A.C."/>
            <person name="Alves A."/>
        </authorList>
    </citation>
    <scope>NUCLEOTIDE SEQUENCE</scope>
    <source>
        <strain evidence="11">MUM 19.33</strain>
    </source>
</reference>
<dbReference type="PANTHER" id="PTHR43047">
    <property type="entry name" value="TWO-COMPONENT HISTIDINE PROTEIN KINASE"/>
    <property type="match status" value="1"/>
</dbReference>
<dbReference type="GO" id="GO:0005507">
    <property type="term" value="F:copper ion binding"/>
    <property type="evidence" value="ECO:0007669"/>
    <property type="project" value="InterPro"/>
</dbReference>
<evidence type="ECO:0000256" key="2">
    <source>
        <dbReference type="ARBA" id="ARBA00001935"/>
    </source>
</evidence>
<keyword evidence="4 7" id="KW-0597">Phosphoprotein</keyword>
<dbReference type="InterPro" id="IPR036460">
    <property type="entry name" value="Cu_amine_oxidase_C_sf"/>
</dbReference>
<dbReference type="SMART" id="SM00448">
    <property type="entry name" value="REC"/>
    <property type="match status" value="1"/>
</dbReference>
<proteinExistence type="predicted"/>
<keyword evidence="12" id="KW-1185">Reference proteome</keyword>
<dbReference type="GO" id="GO:0008131">
    <property type="term" value="F:primary methylamine oxidase activity"/>
    <property type="evidence" value="ECO:0007669"/>
    <property type="project" value="InterPro"/>
</dbReference>
<keyword evidence="5" id="KW-0808">Transferase</keyword>
<dbReference type="Pfam" id="PF00512">
    <property type="entry name" value="HisKA"/>
    <property type="match status" value="1"/>
</dbReference>
<dbReference type="PROSITE" id="PS50110">
    <property type="entry name" value="RESPONSE_REGULATORY"/>
    <property type="match status" value="1"/>
</dbReference>
<dbReference type="InterPro" id="IPR003661">
    <property type="entry name" value="HisK_dim/P_dom"/>
</dbReference>
<dbReference type="SMART" id="SM00387">
    <property type="entry name" value="HATPase_c"/>
    <property type="match status" value="1"/>
</dbReference>
<dbReference type="PANTHER" id="PTHR43047:SF72">
    <property type="entry name" value="OSMOSENSING HISTIDINE PROTEIN KINASE SLN1"/>
    <property type="match status" value="1"/>
</dbReference>
<dbReference type="Pfam" id="PF01179">
    <property type="entry name" value="Cu_amine_oxid"/>
    <property type="match status" value="2"/>
</dbReference>
<evidence type="ECO:0000313" key="12">
    <source>
        <dbReference type="Proteomes" id="UP001055219"/>
    </source>
</evidence>
<dbReference type="InterPro" id="IPR004358">
    <property type="entry name" value="Sig_transdc_His_kin-like_C"/>
</dbReference>
<evidence type="ECO:0000313" key="11">
    <source>
        <dbReference type="EMBL" id="KAI6783499.1"/>
    </source>
</evidence>
<dbReference type="GO" id="GO:0005886">
    <property type="term" value="C:plasma membrane"/>
    <property type="evidence" value="ECO:0007669"/>
    <property type="project" value="TreeGrafter"/>
</dbReference>
<dbReference type="Gene3D" id="3.10.450.40">
    <property type="match status" value="2"/>
</dbReference>
<feature type="region of interest" description="Disordered" evidence="8">
    <location>
        <begin position="987"/>
        <end position="1082"/>
    </location>
</feature>
<dbReference type="SUPFAM" id="SSF55781">
    <property type="entry name" value="GAF domain-like"/>
    <property type="match status" value="1"/>
</dbReference>
<evidence type="ECO:0000256" key="7">
    <source>
        <dbReference type="PROSITE-ProRule" id="PRU00169"/>
    </source>
</evidence>
<dbReference type="EMBL" id="JAGIXG020000007">
    <property type="protein sequence ID" value="KAI6783499.1"/>
    <property type="molecule type" value="Genomic_DNA"/>
</dbReference>
<feature type="modified residue" description="4-aspartylphosphate" evidence="7">
    <location>
        <position position="1145"/>
    </location>
</feature>
<feature type="domain" description="Response regulatory" evidence="10">
    <location>
        <begin position="1083"/>
        <end position="1215"/>
    </location>
</feature>
<dbReference type="Gene3D" id="3.30.565.10">
    <property type="entry name" value="Histidine kinase-like ATPase, C-terminal domain"/>
    <property type="match status" value="1"/>
</dbReference>
<dbReference type="Gene3D" id="1.10.287.130">
    <property type="match status" value="1"/>
</dbReference>
<feature type="region of interest" description="Disordered" evidence="8">
    <location>
        <begin position="661"/>
        <end position="691"/>
    </location>
</feature>
<dbReference type="InterPro" id="IPR011006">
    <property type="entry name" value="CheY-like_superfamily"/>
</dbReference>
<dbReference type="GeneID" id="75832011"/>
<dbReference type="CDD" id="cd00082">
    <property type="entry name" value="HisKA"/>
    <property type="match status" value="1"/>
</dbReference>
<sequence>MSSALESQREREVQRYLQSWQVAQGSSPTVAQNISNIGAPTDHADFTPRASSDKALTAFAQLAVLRLNVKRAMVSLIDQTSQTILAEATRNLRLSTHDAAGPDKYNELWLGTAVIPRPDAVCEHCLTSTCTGRDPNGRSYTAPGLVISDCRLDDRFHTRPYVVAEPGVRFFAGVPIISRHGHKIGAYAVSDDKPRDGLTVDEVQFMQGIAQAVMDHLEWARDRVDRFKGERIVRGLAAFIETSYIQGGDSGNGRDGQPSRPPEMSQAGRRRPMSRVSSYQRGDDLVNGTTPPSQEKYQAPAAAAPLLPSSSTQKKPQQKSDDMSHMLHRASELLRTSTLADGVVLFGATATNAKQLSRALRSGALQSTGGDDDDLSLPVTSGSEGVGFESSDSDALPTSRPCKLLAYSLADERARAAIDQGSALSVGTLEKYFTLFPKGKAFSFTAEGAGVSSEDDSASDREPQIHNMRRKVRMDHKELLKKIPGAKAVIFVPLYDYTEDRLAGGCFLWTSVSGRLMNLDDDLSYLRAFANSIMSQVARINTLKNEAAKTTFIASMSHELRSPLHGILGAAEFFRDTQLSSYQSGLIGSITTCGKTLLDTLNHVLDYSKINRLGRMQLRRNAKQNKLLKLSTDSLDSLNITAAVDLAVLVEEVVDATSAGHTFNRAPDAGPVPGLVGHQSQLRNGDGSPGTEAAGSSAVVLLDICPRTSWMVRTQPGAIRRIIMNLFGNALKYTTQGSVHVSLRGKQSPDGSKMDVLLKVVDTGKGMSDEFQRNRLFLPFSQEDSFQPGTGLGLSIVKQIVDSLGGTLEVHSEQHKGTEIIVRLRLLPVAEDPSAAKDDVIQSVLERVRGRQLTLLTGRPDSPRTQQQLDQADQVLLKTCASWFGMRVVKDGEAGASDADLYLYSEPPSVELLEQRLQKSGLEPKADKKVPFILVCQNAKEAIQISQNQTKLLTSLSEIVEVVPQPCGPRKLAKVFAQCLLMADAKSSVDNDREKDVHPQPVIEQPPPETPKDDASVPEAQPALAVDKSGPQADQPQPSGVFGLASPPPLNPGTPALGEGTVSSYPIPKTNEPGPADKAPPRHVLIVDDNKINLQLLVMFMKKCGFSYAEAENGQEALDRFTEACIPASETTGHGRRRFDFVLMDISMPVMDGLEATKRIREFERDNSLPQTNIIALTGLASADAQRDAESAGVDVFMPKPVNQRASYVEMLFLLAFKYWRYAAIVIGLGDGGPVLAMMKSQTCSTTNAALAAREACFFWLLWARAFAQGRHAGDSAAPCSRPLIHNASGSRLFYSNDFLSVRETADCCRMRLVHVTAPHDLVSLDWPLVYTLSDRPAQRHDGDGASKHTCKPPENVAISAPKRNTFQTLMKQDYADVTAYLHEQKELNLTAITTIWLAMSRWDNVIVTTDVLQPNKTDAPAYLDQEGSLPPRFAQATLQFHSQEQPYLREYMVGPLPLNNSTAHYEELNYMFISGRGLKNVYNADREAIASFNLKTATGADDDNLLFAGSDPLIHVGDRIYQWNEFYPAHSGEFFSETVLPTSLQFKVDLTGRDASKVPDGPRFGVDVEESYVEWMDCTFYISKHNDVGMQFDCPFKLDLDIEGRNNSLLKSEFVPKAQVYAWSEGRGINTMQVEHTYITNEDDAKITWSKNGAVMHAVVNKNALNNGSTAYLTVQSSSALGNSIDWATHSLHDPHNPAVDFDEFFNGESLEQEDIVLYFNLGTYHLPNTVDLPNTVTTTAMSSIAIVPHHLRRRLSFDETSTVTKNLFGNQQAMCMHDVKSAAPGLDTVVGQLQIPKFP</sequence>
<dbReference type="InterPro" id="IPR029016">
    <property type="entry name" value="GAF-like_dom_sf"/>
</dbReference>
<accession>A0A9Q0BGM0</accession>
<dbReference type="InterPro" id="IPR016182">
    <property type="entry name" value="Cu_amine_oxidase_N-reg"/>
</dbReference>
<dbReference type="FunFam" id="3.30.450.40:FF:000083">
    <property type="entry name" value="Sensor histidine kinase/response regulator, putative (AFU_orthologue AFUA_4G00660)"/>
    <property type="match status" value="1"/>
</dbReference>
<dbReference type="OrthoDB" id="303614at2759"/>
<dbReference type="InterPro" id="IPR003018">
    <property type="entry name" value="GAF"/>
</dbReference>
<evidence type="ECO:0000256" key="6">
    <source>
        <dbReference type="ARBA" id="ARBA00022777"/>
    </source>
</evidence>
<feature type="compositionally biased region" description="Polar residues" evidence="8">
    <location>
        <begin position="287"/>
        <end position="296"/>
    </location>
</feature>
<dbReference type="PROSITE" id="PS50109">
    <property type="entry name" value="HIS_KIN"/>
    <property type="match status" value="1"/>
</dbReference>
<evidence type="ECO:0000256" key="8">
    <source>
        <dbReference type="SAM" id="MobiDB-lite"/>
    </source>
</evidence>
<dbReference type="SUPFAM" id="SSF52172">
    <property type="entry name" value="CheY-like"/>
    <property type="match status" value="1"/>
</dbReference>
<dbReference type="SUPFAM" id="SSF47384">
    <property type="entry name" value="Homodimeric domain of signal transducing histidine kinase"/>
    <property type="match status" value="1"/>
</dbReference>
<dbReference type="SMART" id="SM00388">
    <property type="entry name" value="HisKA"/>
    <property type="match status" value="1"/>
</dbReference>
<dbReference type="GO" id="GO:0009308">
    <property type="term" value="P:amine metabolic process"/>
    <property type="evidence" value="ECO:0007669"/>
    <property type="project" value="InterPro"/>
</dbReference>
<evidence type="ECO:0000259" key="10">
    <source>
        <dbReference type="PROSITE" id="PS50110"/>
    </source>
</evidence>
<dbReference type="FunFam" id="1.10.287.130:FF:000023">
    <property type="entry name" value="Sensor histidine kinase/response regulator, putative"/>
    <property type="match status" value="1"/>
</dbReference>
<dbReference type="InterPro" id="IPR015798">
    <property type="entry name" value="Cu_amine_oxidase_C"/>
</dbReference>
<dbReference type="Pfam" id="PF01590">
    <property type="entry name" value="GAF"/>
    <property type="match status" value="1"/>
</dbReference>
<dbReference type="Pfam" id="PF02518">
    <property type="entry name" value="HATPase_c"/>
    <property type="match status" value="1"/>
</dbReference>
<gene>
    <name evidence="11" type="ORF">J7T54_005528</name>
</gene>
<dbReference type="InterPro" id="IPR001789">
    <property type="entry name" value="Sig_transdc_resp-reg_receiver"/>
</dbReference>
<dbReference type="Pfam" id="PF00072">
    <property type="entry name" value="Response_reg"/>
    <property type="match status" value="1"/>
</dbReference>
<dbReference type="SUPFAM" id="SSF55874">
    <property type="entry name" value="ATPase domain of HSP90 chaperone/DNA topoisomerase II/histidine kinase"/>
    <property type="match status" value="1"/>
</dbReference>
<evidence type="ECO:0000256" key="5">
    <source>
        <dbReference type="ARBA" id="ARBA00022679"/>
    </source>
</evidence>
<dbReference type="EC" id="2.7.13.3" evidence="3"/>
<dbReference type="SUPFAM" id="SSF49998">
    <property type="entry name" value="Amine oxidase catalytic domain"/>
    <property type="match status" value="1"/>
</dbReference>
<dbReference type="RefSeq" id="XP_051364355.1">
    <property type="nucleotide sequence ID" value="XM_051503957.1"/>
</dbReference>
<dbReference type="Gene3D" id="3.30.450.40">
    <property type="match status" value="1"/>
</dbReference>
<dbReference type="InterPro" id="IPR036890">
    <property type="entry name" value="HATPase_C_sf"/>
</dbReference>
<reference evidence="11" key="1">
    <citation type="journal article" date="2021" name="J Fungi (Basel)">
        <title>Genomic and Metabolomic Analyses of the Marine Fungus Emericellopsis cladophorae: Insights into Saltwater Adaptability Mechanisms and Its Biosynthetic Potential.</title>
        <authorList>
            <person name="Goncalves M.F.M."/>
            <person name="Hilario S."/>
            <person name="Van de Peer Y."/>
            <person name="Esteves A.C."/>
            <person name="Alves A."/>
        </authorList>
    </citation>
    <scope>NUCLEOTIDE SEQUENCE</scope>
    <source>
        <strain evidence="11">MUM 19.33</strain>
    </source>
</reference>
<evidence type="ECO:0000256" key="4">
    <source>
        <dbReference type="ARBA" id="ARBA00022553"/>
    </source>
</evidence>
<dbReference type="Proteomes" id="UP001055219">
    <property type="component" value="Unassembled WGS sequence"/>
</dbReference>
<feature type="domain" description="Histidine kinase" evidence="9">
    <location>
        <begin position="555"/>
        <end position="828"/>
    </location>
</feature>
<dbReference type="Gene3D" id="2.70.98.20">
    <property type="entry name" value="Copper amine oxidase, catalytic domain"/>
    <property type="match status" value="1"/>
</dbReference>
<protein>
    <recommendedName>
        <fullName evidence="3">histidine kinase</fullName>
        <ecNumber evidence="3">2.7.13.3</ecNumber>
    </recommendedName>
</protein>
<comment type="caution">
    <text evidence="11">The sequence shown here is derived from an EMBL/GenBank/DDBJ whole genome shotgun (WGS) entry which is preliminary data.</text>
</comment>
<keyword evidence="6" id="KW-0418">Kinase</keyword>